<feature type="transmembrane region" description="Helical" evidence="5">
    <location>
        <begin position="20"/>
        <end position="42"/>
    </location>
</feature>
<protein>
    <submittedName>
        <fullName evidence="8">Aspartate chemoreceptor protein</fullName>
    </submittedName>
</protein>
<keyword evidence="8" id="KW-0675">Receptor</keyword>
<dbReference type="PROSITE" id="PS50885">
    <property type="entry name" value="HAMP"/>
    <property type="match status" value="1"/>
</dbReference>
<dbReference type="GO" id="GO:0004888">
    <property type="term" value="F:transmembrane signaling receptor activity"/>
    <property type="evidence" value="ECO:0007669"/>
    <property type="project" value="TreeGrafter"/>
</dbReference>
<dbReference type="PaxDb" id="166486-ERS852572_03659"/>
<dbReference type="AlphaFoldDB" id="A0A173VZM0"/>
<name>A0A173VZM0_9FIRM</name>
<dbReference type="InterPro" id="IPR051310">
    <property type="entry name" value="MCP_chemotaxis"/>
</dbReference>
<organism evidence="8 9">
    <name type="scientific">Roseburia intestinalis</name>
    <dbReference type="NCBI Taxonomy" id="166486"/>
    <lineage>
        <taxon>Bacteria</taxon>
        <taxon>Bacillati</taxon>
        <taxon>Bacillota</taxon>
        <taxon>Clostridia</taxon>
        <taxon>Lachnospirales</taxon>
        <taxon>Lachnospiraceae</taxon>
        <taxon>Roseburia</taxon>
    </lineage>
</organism>
<feature type="domain" description="HAMP" evidence="7">
    <location>
        <begin position="213"/>
        <end position="266"/>
    </location>
</feature>
<accession>A0A173VZM0</accession>
<proteinExistence type="inferred from homology"/>
<dbReference type="PANTHER" id="PTHR43531">
    <property type="entry name" value="PROTEIN ICFG"/>
    <property type="match status" value="1"/>
</dbReference>
<dbReference type="Pfam" id="PF00015">
    <property type="entry name" value="MCPsignal"/>
    <property type="match status" value="1"/>
</dbReference>
<reference evidence="8 9" key="1">
    <citation type="submission" date="2015-09" db="EMBL/GenBank/DDBJ databases">
        <authorList>
            <consortium name="Pathogen Informatics"/>
        </authorList>
    </citation>
    <scope>NUCLEOTIDE SEQUENCE [LARGE SCALE GENOMIC DNA]</scope>
    <source>
        <strain evidence="8 9">2789STDY5834960</strain>
    </source>
</reference>
<feature type="coiled-coil region" evidence="4">
    <location>
        <begin position="478"/>
        <end position="509"/>
    </location>
</feature>
<keyword evidence="4" id="KW-0175">Coiled coil</keyword>
<dbReference type="Proteomes" id="UP000095350">
    <property type="component" value="Unassembled WGS sequence"/>
</dbReference>
<keyword evidence="5" id="KW-1133">Transmembrane helix</keyword>
<dbReference type="STRING" id="166486.ERS852572_03659"/>
<evidence type="ECO:0000256" key="1">
    <source>
        <dbReference type="ARBA" id="ARBA00022500"/>
    </source>
</evidence>
<evidence type="ECO:0000259" key="7">
    <source>
        <dbReference type="PROSITE" id="PS50885"/>
    </source>
</evidence>
<evidence type="ECO:0000256" key="5">
    <source>
        <dbReference type="SAM" id="Phobius"/>
    </source>
</evidence>
<evidence type="ECO:0000256" key="2">
    <source>
        <dbReference type="ARBA" id="ARBA00029447"/>
    </source>
</evidence>
<dbReference type="EMBL" id="CYXZ01000044">
    <property type="protein sequence ID" value="CUN31428.1"/>
    <property type="molecule type" value="Genomic_DNA"/>
</dbReference>
<keyword evidence="1" id="KW-0145">Chemotaxis</keyword>
<keyword evidence="3" id="KW-0807">Transducer</keyword>
<gene>
    <name evidence="8" type="primary">tar_2</name>
    <name evidence="8" type="ORF">ERS852572_03659</name>
</gene>
<evidence type="ECO:0000313" key="8">
    <source>
        <dbReference type="EMBL" id="CUN31428.1"/>
    </source>
</evidence>
<sequence>MKKQRKVTSQSAMLQQNTRSTYQILIISIVMLILFIGSNMYLSRINSQQLEATMYLNQYRLGSKTLTAAVQSYAVTGDQTYYDNYMKELNEDKNRDIAWEGLQKDGLTDNEWALLNHIAEMSNGLVPLEEEAMDKAGSGDTQAAISYVFGEEYESTVQEITATTDNCINDIQARMAQKQNTLNLIMITTMVIFILCFLTIACKIVTTLTFAKQELLIPIVKVSEQMKVLAQGHFDSRLDLPEDDSEVGIMVQAVHFMNDNFTKMITEISEILGQMGQGNYRVEPTEEYVGDFVQIKDSMVKIIADMKKTLSTIQVSAQEIDGGSEQLAQAATDLAEGCTAQASKISEASQMIDAMAKSIEEKARVAQETADISKQSAQTVADGNAKMQELKVAIGEISKCSEEIRSIIQVIEDIASQTNLLSLNASIEAARAGEAGRGFAVVAEQVKNLAEQSTEAAGETTKLIESTIDAVNKGIAIAEETEASMDQVMEEAEASTKRMVDMAQALQAEVSSVQQIDENITHVAGIVDNNSASSQETAAVSEEQSAQVHTMLQLMHQFQI</sequence>
<dbReference type="OrthoDB" id="9814363at2"/>
<dbReference type="GO" id="GO:0005886">
    <property type="term" value="C:plasma membrane"/>
    <property type="evidence" value="ECO:0007669"/>
    <property type="project" value="TreeGrafter"/>
</dbReference>
<keyword evidence="5" id="KW-0812">Transmembrane</keyword>
<evidence type="ECO:0000313" key="9">
    <source>
        <dbReference type="Proteomes" id="UP000095350"/>
    </source>
</evidence>
<evidence type="ECO:0000259" key="6">
    <source>
        <dbReference type="PROSITE" id="PS50111"/>
    </source>
</evidence>
<evidence type="ECO:0000256" key="4">
    <source>
        <dbReference type="SAM" id="Coils"/>
    </source>
</evidence>
<dbReference type="PROSITE" id="PS50111">
    <property type="entry name" value="CHEMOTAXIS_TRANSDUC_2"/>
    <property type="match status" value="1"/>
</dbReference>
<dbReference type="PANTHER" id="PTHR43531:SF11">
    <property type="entry name" value="METHYL-ACCEPTING CHEMOTAXIS PROTEIN 3"/>
    <property type="match status" value="1"/>
</dbReference>
<feature type="domain" description="Methyl-accepting transducer" evidence="6">
    <location>
        <begin position="316"/>
        <end position="545"/>
    </location>
</feature>
<dbReference type="SMART" id="SM00283">
    <property type="entry name" value="MA"/>
    <property type="match status" value="1"/>
</dbReference>
<dbReference type="InterPro" id="IPR004089">
    <property type="entry name" value="MCPsignal_dom"/>
</dbReference>
<keyword evidence="5" id="KW-0472">Membrane</keyword>
<dbReference type="InterPro" id="IPR003660">
    <property type="entry name" value="HAMP_dom"/>
</dbReference>
<dbReference type="GO" id="GO:0006935">
    <property type="term" value="P:chemotaxis"/>
    <property type="evidence" value="ECO:0007669"/>
    <property type="project" value="UniProtKB-KW"/>
</dbReference>
<dbReference type="RefSeq" id="WP_055196021.1">
    <property type="nucleotide sequence ID" value="NZ_CABIYH010000044.1"/>
</dbReference>
<feature type="transmembrane region" description="Helical" evidence="5">
    <location>
        <begin position="182"/>
        <end position="201"/>
    </location>
</feature>
<dbReference type="SUPFAM" id="SSF58104">
    <property type="entry name" value="Methyl-accepting chemotaxis protein (MCP) signaling domain"/>
    <property type="match status" value="1"/>
</dbReference>
<dbReference type="GO" id="GO:0007165">
    <property type="term" value="P:signal transduction"/>
    <property type="evidence" value="ECO:0007669"/>
    <property type="project" value="UniProtKB-KW"/>
</dbReference>
<comment type="similarity">
    <text evidence="2">Belongs to the methyl-accepting chemotaxis (MCP) protein family.</text>
</comment>
<dbReference type="Gene3D" id="1.10.287.950">
    <property type="entry name" value="Methyl-accepting chemotaxis protein"/>
    <property type="match status" value="1"/>
</dbReference>
<evidence type="ECO:0000256" key="3">
    <source>
        <dbReference type="PROSITE-ProRule" id="PRU00284"/>
    </source>
</evidence>